<protein>
    <submittedName>
        <fullName evidence="1">Uncharacterized protein</fullName>
    </submittedName>
</protein>
<evidence type="ECO:0000313" key="2">
    <source>
        <dbReference type="Proteomes" id="UP000236500"/>
    </source>
</evidence>
<dbReference type="EMBL" id="MPDH01000023">
    <property type="protein sequence ID" value="PNP88389.1"/>
    <property type="molecule type" value="Genomic_DNA"/>
</dbReference>
<name>A0ABX4XIN7_9LIST</name>
<proteinExistence type="predicted"/>
<dbReference type="Proteomes" id="UP000236500">
    <property type="component" value="Unassembled WGS sequence"/>
</dbReference>
<dbReference type="RefSeq" id="WP_036094946.1">
    <property type="nucleotide sequence ID" value="NZ_BJEY01000009.1"/>
</dbReference>
<keyword evidence="2" id="KW-1185">Reference proteome</keyword>
<gene>
    <name evidence="1" type="ORF">BMT55_15040</name>
</gene>
<accession>A0ABX4XIN7</accession>
<comment type="caution">
    <text evidence="1">The sequence shown here is derived from an EMBL/GenBank/DDBJ whole genome shotgun (WGS) entry which is preliminary data.</text>
</comment>
<evidence type="ECO:0000313" key="1">
    <source>
        <dbReference type="EMBL" id="PNP88389.1"/>
    </source>
</evidence>
<organism evidence="1 2">
    <name type="scientific">Listeria newyorkensis</name>
    <dbReference type="NCBI Taxonomy" id="1497681"/>
    <lineage>
        <taxon>Bacteria</taxon>
        <taxon>Bacillati</taxon>
        <taxon>Bacillota</taxon>
        <taxon>Bacilli</taxon>
        <taxon>Bacillales</taxon>
        <taxon>Listeriaceae</taxon>
        <taxon>Listeria</taxon>
    </lineage>
</organism>
<sequence length="140" mass="16070">MDFERLLLTDSSELFKFSIEFDDVAYLLLIDTFSKAPKSFGEKILDDDFIPNSNHIVAKCGMRRELSTEERESILSFAESMLSFKPSIDYMIDFFYVDKELEFGYPEGQGVIDLVDAVNTVFKTEIVIKNPSSLNNIIQK</sequence>
<reference evidence="1 2" key="1">
    <citation type="submission" date="2016-11" db="EMBL/GenBank/DDBJ databases">
        <title>Whole Genome Sequence of Listeria newyorkensis.</title>
        <authorList>
            <person name="Frink S."/>
            <person name="Morales C."/>
            <person name="Kiang D."/>
        </authorList>
    </citation>
    <scope>NUCLEOTIDE SEQUENCE [LARGE SCALE GENOMIC DNA]</scope>
    <source>
        <strain evidence="1 2">F1604011-044</strain>
    </source>
</reference>